<dbReference type="AlphaFoldDB" id="A0A0F9L1J5"/>
<reference evidence="1" key="1">
    <citation type="journal article" date="2015" name="Nature">
        <title>Complex archaea that bridge the gap between prokaryotes and eukaryotes.</title>
        <authorList>
            <person name="Spang A."/>
            <person name="Saw J.H."/>
            <person name="Jorgensen S.L."/>
            <person name="Zaremba-Niedzwiedzka K."/>
            <person name="Martijn J."/>
            <person name="Lind A.E."/>
            <person name="van Eijk R."/>
            <person name="Schleper C."/>
            <person name="Guy L."/>
            <person name="Ettema T.J."/>
        </authorList>
    </citation>
    <scope>NUCLEOTIDE SEQUENCE</scope>
</reference>
<accession>A0A0F9L1J5</accession>
<proteinExistence type="predicted"/>
<organism evidence="1">
    <name type="scientific">marine sediment metagenome</name>
    <dbReference type="NCBI Taxonomy" id="412755"/>
    <lineage>
        <taxon>unclassified sequences</taxon>
        <taxon>metagenomes</taxon>
        <taxon>ecological metagenomes</taxon>
    </lineage>
</organism>
<comment type="caution">
    <text evidence="1">The sequence shown here is derived from an EMBL/GenBank/DDBJ whole genome shotgun (WGS) entry which is preliminary data.</text>
</comment>
<name>A0A0F9L1J5_9ZZZZ</name>
<gene>
    <name evidence="1" type="ORF">LCGC14_1568510</name>
</gene>
<dbReference type="EMBL" id="LAZR01012199">
    <property type="protein sequence ID" value="KKM28058.1"/>
    <property type="molecule type" value="Genomic_DNA"/>
</dbReference>
<protein>
    <submittedName>
        <fullName evidence="1">Uncharacterized protein</fullName>
    </submittedName>
</protein>
<sequence length="33" mass="4063">MVNFIERELVDLYFYICLDKEKDMSICPILNFF</sequence>
<evidence type="ECO:0000313" key="1">
    <source>
        <dbReference type="EMBL" id="KKM28058.1"/>
    </source>
</evidence>